<dbReference type="STRING" id="1123303.GCA_000372425_01795"/>
<protein>
    <submittedName>
        <fullName evidence="2">Adenine-specific DNA-methyltransferase</fullName>
        <ecNumber evidence="2">2.1.1.72</ecNumber>
    </submittedName>
</protein>
<dbReference type="InterPro" id="IPR016843">
    <property type="entry name" value="S-AdoMet-dep_Ade-MeTrfase_prd"/>
</dbReference>
<dbReference type="GO" id="GO:0008170">
    <property type="term" value="F:N-methyltransferase activity"/>
    <property type="evidence" value="ECO:0007669"/>
    <property type="project" value="InterPro"/>
</dbReference>
<dbReference type="RefSeq" id="WP_018031099.1">
    <property type="nucleotide sequence ID" value="NZ_JBCLUB010000004.1"/>
</dbReference>
<dbReference type="AlphaFoldDB" id="A0A2X3W185"/>
<keyword evidence="2" id="KW-0489">Methyltransferase</keyword>
<organism evidence="2 3">
    <name type="scientific">Streptococcus ferus</name>
    <dbReference type="NCBI Taxonomy" id="1345"/>
    <lineage>
        <taxon>Bacteria</taxon>
        <taxon>Bacillati</taxon>
        <taxon>Bacillota</taxon>
        <taxon>Bacilli</taxon>
        <taxon>Lactobacillales</taxon>
        <taxon>Streptococcaceae</taxon>
        <taxon>Streptococcus</taxon>
    </lineage>
</organism>
<sequence>MNFEKIEQAYQLLLENTQLIESKLDISIYEALIEQNAYYLGEASDEATIMANNGRLRELGLTAEEWRRSFQFLFLKASQEQPLQANHQFTPDSIGFIILYLLEELTPQLSSFDLLEIGSGTGNLAETLVINSRKKIDYLGIEADDLLIDLSASIADVIGSDIRFVQEDAVRPQILKESDVIVSDLPIGYYPHDHLAKRYQVGAKTGHTYAHHLLMEQALKYLKQDGIAIFLAPSNLLTSEQSALLKDWLRHHASLLAVVALPEAFFGSQQYVKSLFVLQKQRQQPVETFVYPLSDLQNPDAITAFMKNFQNWKQESAI</sequence>
<dbReference type="OrthoDB" id="9788159at2"/>
<feature type="domain" description="DNA methylase adenine-specific" evidence="1">
    <location>
        <begin position="84"/>
        <end position="290"/>
    </location>
</feature>
<evidence type="ECO:0000313" key="2">
    <source>
        <dbReference type="EMBL" id="SQF39387.1"/>
    </source>
</evidence>
<evidence type="ECO:0000259" key="1">
    <source>
        <dbReference type="Pfam" id="PF02384"/>
    </source>
</evidence>
<reference evidence="2 3" key="1">
    <citation type="submission" date="2018-06" db="EMBL/GenBank/DDBJ databases">
        <authorList>
            <consortium name="Pathogen Informatics"/>
            <person name="Doyle S."/>
        </authorList>
    </citation>
    <scope>NUCLEOTIDE SEQUENCE [LARGE SCALE GENOMIC DNA]</scope>
    <source>
        <strain evidence="2 3">NCTC12278</strain>
    </source>
</reference>
<keyword evidence="3" id="KW-1185">Reference proteome</keyword>
<dbReference type="SUPFAM" id="SSF53335">
    <property type="entry name" value="S-adenosyl-L-methionine-dependent methyltransferases"/>
    <property type="match status" value="1"/>
</dbReference>
<dbReference type="EC" id="2.1.1.72" evidence="2"/>
<evidence type="ECO:0000313" key="3">
    <source>
        <dbReference type="Proteomes" id="UP000249495"/>
    </source>
</evidence>
<accession>A0A2X3W185</accession>
<dbReference type="InterPro" id="IPR029063">
    <property type="entry name" value="SAM-dependent_MTases_sf"/>
</dbReference>
<dbReference type="Gene3D" id="3.40.50.150">
    <property type="entry name" value="Vaccinia Virus protein VP39"/>
    <property type="match status" value="1"/>
</dbReference>
<dbReference type="InterPro" id="IPR003356">
    <property type="entry name" value="DNA_methylase_A-5"/>
</dbReference>
<dbReference type="Proteomes" id="UP000249495">
    <property type="component" value="Chromosome 1"/>
</dbReference>
<dbReference type="PIRSF" id="PIRSF026567">
    <property type="entry name" value="Adenine_mtase_bact_prd"/>
    <property type="match status" value="1"/>
</dbReference>
<dbReference type="PANTHER" id="PTHR41313:SF1">
    <property type="entry name" value="DNA METHYLASE ADENINE-SPECIFIC DOMAIN-CONTAINING PROTEIN"/>
    <property type="match status" value="1"/>
</dbReference>
<name>A0A2X3W185_9STRE</name>
<gene>
    <name evidence="2" type="ORF">NCTC12278_00311</name>
</gene>
<dbReference type="Gene3D" id="1.10.150.470">
    <property type="match status" value="1"/>
</dbReference>
<dbReference type="Pfam" id="PF02384">
    <property type="entry name" value="N6_Mtase"/>
    <property type="match status" value="1"/>
</dbReference>
<dbReference type="GO" id="GO:0032259">
    <property type="term" value="P:methylation"/>
    <property type="evidence" value="ECO:0007669"/>
    <property type="project" value="UniProtKB-KW"/>
</dbReference>
<dbReference type="GO" id="GO:0003677">
    <property type="term" value="F:DNA binding"/>
    <property type="evidence" value="ECO:0007669"/>
    <property type="project" value="InterPro"/>
</dbReference>
<dbReference type="EMBL" id="LS483343">
    <property type="protein sequence ID" value="SQF39387.1"/>
    <property type="molecule type" value="Genomic_DNA"/>
</dbReference>
<proteinExistence type="predicted"/>
<keyword evidence="2" id="KW-0808">Transferase</keyword>
<dbReference type="KEGG" id="sfer:NCTC12278_00311"/>
<dbReference type="CDD" id="cd02440">
    <property type="entry name" value="AdoMet_MTases"/>
    <property type="match status" value="1"/>
</dbReference>
<dbReference type="InterPro" id="IPR052933">
    <property type="entry name" value="DNA_Protect_Modify"/>
</dbReference>
<dbReference type="GO" id="GO:0009007">
    <property type="term" value="F:site-specific DNA-methyltransferase (adenine-specific) activity"/>
    <property type="evidence" value="ECO:0007669"/>
    <property type="project" value="UniProtKB-EC"/>
</dbReference>
<dbReference type="PANTHER" id="PTHR41313">
    <property type="entry name" value="ADENINE-SPECIFIC METHYLTRANSFERASE"/>
    <property type="match status" value="1"/>
</dbReference>